<dbReference type="Pfam" id="PF00534">
    <property type="entry name" value="Glycos_transf_1"/>
    <property type="match status" value="1"/>
</dbReference>
<accession>A0A419XA18</accession>
<dbReference type="EMBL" id="RAPQ01000008">
    <property type="protein sequence ID" value="RKE04608.1"/>
    <property type="molecule type" value="Genomic_DNA"/>
</dbReference>
<dbReference type="SUPFAM" id="SSF53756">
    <property type="entry name" value="UDP-Glycosyltransferase/glycogen phosphorylase"/>
    <property type="match status" value="1"/>
</dbReference>
<dbReference type="PANTHER" id="PTHR46401:SF2">
    <property type="entry name" value="GLYCOSYLTRANSFERASE WBBK-RELATED"/>
    <property type="match status" value="1"/>
</dbReference>
<dbReference type="Gene3D" id="3.40.50.2000">
    <property type="entry name" value="Glycogen Phosphorylase B"/>
    <property type="match status" value="2"/>
</dbReference>
<evidence type="ECO:0000313" key="5">
    <source>
        <dbReference type="Proteomes" id="UP000284531"/>
    </source>
</evidence>
<sequence>MKEIKLISEYYYPEEPSTGYYIKGIAEGLAKDTNLTVIYTSSNASSIIREQEAGLKKIIVPSINIDKNKLLPRLYRLLVLSIRLLSRYLKEHRKGETVICVTNPAFIVPLIALYKRWNKKFKLVFLVHDVFPENLVASGIVKRTNILYKLILRIYNSSYSKADSIVTCGRDMRELFIKKTGAGDNSPTIEYIPNWGDINSITPIENYKDLIRKEYKLQNKLTFQFAGNIGRLQGIPNILESLKSIDYKDIAFVFYGKGACLDDILEANDSRVIYGGSFDKEESQKYLNLCDISVVCLQKGMTGLGVPSKTYSNLAAGKPILYVGEPEDEIAQVIAKEEIGYVCDLNEPGSIKRGINWFYSLDDYSYNLLSKNSREVAEKLFSQEKVIDQYCSFIKSN</sequence>
<name>A0A419XA18_9BACT</name>
<dbReference type="InterPro" id="IPR001296">
    <property type="entry name" value="Glyco_trans_1"/>
</dbReference>
<gene>
    <name evidence="4" type="ORF">BXY64_1635</name>
</gene>
<dbReference type="OrthoDB" id="9811902at2"/>
<dbReference type="PANTHER" id="PTHR46401">
    <property type="entry name" value="GLYCOSYLTRANSFERASE WBBK-RELATED"/>
    <property type="match status" value="1"/>
</dbReference>
<evidence type="ECO:0000313" key="4">
    <source>
        <dbReference type="EMBL" id="RKE04608.1"/>
    </source>
</evidence>
<dbReference type="GO" id="GO:0009103">
    <property type="term" value="P:lipopolysaccharide biosynthetic process"/>
    <property type="evidence" value="ECO:0007669"/>
    <property type="project" value="TreeGrafter"/>
</dbReference>
<proteinExistence type="predicted"/>
<dbReference type="CDD" id="cd03794">
    <property type="entry name" value="GT4_WbuB-like"/>
    <property type="match status" value="1"/>
</dbReference>
<reference evidence="4 5" key="1">
    <citation type="submission" date="2018-09" db="EMBL/GenBank/DDBJ databases">
        <title>Genomic Encyclopedia of Archaeal and Bacterial Type Strains, Phase II (KMG-II): from individual species to whole genera.</title>
        <authorList>
            <person name="Goeker M."/>
        </authorList>
    </citation>
    <scope>NUCLEOTIDE SEQUENCE [LARGE SCALE GENOMIC DNA]</scope>
    <source>
        <strain evidence="4 5">DSM 21950</strain>
    </source>
</reference>
<evidence type="ECO:0000259" key="2">
    <source>
        <dbReference type="Pfam" id="PF00534"/>
    </source>
</evidence>
<organism evidence="4 5">
    <name type="scientific">Marinifilum flexuosum</name>
    <dbReference type="NCBI Taxonomy" id="1117708"/>
    <lineage>
        <taxon>Bacteria</taxon>
        <taxon>Pseudomonadati</taxon>
        <taxon>Bacteroidota</taxon>
        <taxon>Bacteroidia</taxon>
        <taxon>Marinilabiliales</taxon>
        <taxon>Marinifilaceae</taxon>
    </lineage>
</organism>
<keyword evidence="5" id="KW-1185">Reference proteome</keyword>
<evidence type="ECO:0000256" key="1">
    <source>
        <dbReference type="ARBA" id="ARBA00022679"/>
    </source>
</evidence>
<evidence type="ECO:0000259" key="3">
    <source>
        <dbReference type="Pfam" id="PF13439"/>
    </source>
</evidence>
<keyword evidence="1 4" id="KW-0808">Transferase</keyword>
<comment type="caution">
    <text evidence="4">The sequence shown here is derived from an EMBL/GenBank/DDBJ whole genome shotgun (WGS) entry which is preliminary data.</text>
</comment>
<dbReference type="Pfam" id="PF13439">
    <property type="entry name" value="Glyco_transf_4"/>
    <property type="match status" value="1"/>
</dbReference>
<feature type="domain" description="Glycosyl transferase family 1" evidence="2">
    <location>
        <begin position="211"/>
        <end position="374"/>
    </location>
</feature>
<dbReference type="AlphaFoldDB" id="A0A419XA18"/>
<protein>
    <submittedName>
        <fullName evidence="4">Glycosyl transferase family 4</fullName>
    </submittedName>
</protein>
<dbReference type="InterPro" id="IPR028098">
    <property type="entry name" value="Glyco_trans_4-like_N"/>
</dbReference>
<feature type="domain" description="Glycosyltransferase subfamily 4-like N-terminal" evidence="3">
    <location>
        <begin position="20"/>
        <end position="194"/>
    </location>
</feature>
<dbReference type="GO" id="GO:0016757">
    <property type="term" value="F:glycosyltransferase activity"/>
    <property type="evidence" value="ECO:0007669"/>
    <property type="project" value="InterPro"/>
</dbReference>
<dbReference type="RefSeq" id="WP_120239368.1">
    <property type="nucleotide sequence ID" value="NZ_RAPQ01000008.1"/>
</dbReference>
<dbReference type="Proteomes" id="UP000284531">
    <property type="component" value="Unassembled WGS sequence"/>
</dbReference>